<feature type="coiled-coil region" evidence="3">
    <location>
        <begin position="1405"/>
        <end position="1461"/>
    </location>
</feature>
<dbReference type="Pfam" id="PF12808">
    <property type="entry name" value="Mto2_bdg"/>
    <property type="match status" value="1"/>
</dbReference>
<keyword evidence="2" id="KW-0963">Cytoplasm</keyword>
<feature type="domain" description="Mto1-like Mto2p-binding" evidence="6">
    <location>
        <begin position="1580"/>
        <end position="1627"/>
    </location>
</feature>
<feature type="compositionally biased region" description="Low complexity" evidence="4">
    <location>
        <begin position="269"/>
        <end position="288"/>
    </location>
</feature>
<feature type="compositionally biased region" description="Basic and acidic residues" evidence="4">
    <location>
        <begin position="1"/>
        <end position="10"/>
    </location>
</feature>
<name>A0ABR1U7E0_9PEZI</name>
<protein>
    <submittedName>
        <fullName evidence="7">Microtubule associated protein</fullName>
    </submittedName>
</protein>
<comment type="caution">
    <text evidence="7">The sequence shown here is derived from an EMBL/GenBank/DDBJ whole genome shotgun (WGS) entry which is preliminary data.</text>
</comment>
<reference evidence="7 8" key="1">
    <citation type="submission" date="2023-01" db="EMBL/GenBank/DDBJ databases">
        <title>Analysis of 21 Apiospora genomes using comparative genomics revels a genus with tremendous synthesis potential of carbohydrate active enzymes and secondary metabolites.</title>
        <authorList>
            <person name="Sorensen T."/>
        </authorList>
    </citation>
    <scope>NUCLEOTIDE SEQUENCE [LARGE SCALE GENOMIC DNA]</scope>
    <source>
        <strain evidence="7 8">CBS 33761</strain>
    </source>
</reference>
<feature type="region of interest" description="Disordered" evidence="4">
    <location>
        <begin position="752"/>
        <end position="800"/>
    </location>
</feature>
<feature type="compositionally biased region" description="Low complexity" evidence="4">
    <location>
        <begin position="227"/>
        <end position="237"/>
    </location>
</feature>
<proteinExistence type="predicted"/>
<feature type="compositionally biased region" description="Polar residues" evidence="4">
    <location>
        <begin position="32"/>
        <end position="41"/>
    </location>
</feature>
<evidence type="ECO:0000313" key="8">
    <source>
        <dbReference type="Proteomes" id="UP001444661"/>
    </source>
</evidence>
<evidence type="ECO:0000256" key="1">
    <source>
        <dbReference type="ARBA" id="ARBA00004496"/>
    </source>
</evidence>
<organism evidence="7 8">
    <name type="scientific">Apiospora rasikravindrae</name>
    <dbReference type="NCBI Taxonomy" id="990691"/>
    <lineage>
        <taxon>Eukaryota</taxon>
        <taxon>Fungi</taxon>
        <taxon>Dikarya</taxon>
        <taxon>Ascomycota</taxon>
        <taxon>Pezizomycotina</taxon>
        <taxon>Sordariomycetes</taxon>
        <taxon>Xylariomycetidae</taxon>
        <taxon>Amphisphaeriales</taxon>
        <taxon>Apiosporaceae</taxon>
        <taxon>Apiospora</taxon>
    </lineage>
</organism>
<feature type="region of interest" description="Disordered" evidence="4">
    <location>
        <begin position="853"/>
        <end position="901"/>
    </location>
</feature>
<feature type="coiled-coil region" evidence="3">
    <location>
        <begin position="657"/>
        <end position="691"/>
    </location>
</feature>
<accession>A0ABR1U7E0</accession>
<dbReference type="PANTHER" id="PTHR23159">
    <property type="entry name" value="CENTROSOMAL PROTEIN 2"/>
    <property type="match status" value="1"/>
</dbReference>
<feature type="compositionally biased region" description="Polar residues" evidence="4">
    <location>
        <begin position="882"/>
        <end position="891"/>
    </location>
</feature>
<dbReference type="PANTHER" id="PTHR23159:SF60">
    <property type="entry name" value="SPINDLE ASSEMBLY ABNORMAL PROTEIN 4"/>
    <property type="match status" value="1"/>
</dbReference>
<keyword evidence="8" id="KW-1185">Reference proteome</keyword>
<evidence type="ECO:0000259" key="5">
    <source>
        <dbReference type="Pfam" id="PF07989"/>
    </source>
</evidence>
<feature type="region of interest" description="Disordered" evidence="4">
    <location>
        <begin position="1469"/>
        <end position="1579"/>
    </location>
</feature>
<sequence>MEADEKRPSEARSSPAPTSPSPESRHPIPGSSDAQGQQLPPSINHPEQHQESDPDDHEPSTAQPSATPTIALPAHAFAKENIPLLQPPSREHLQPDSSYVEPISMDEDRHLDSMAEEEQVTGPAPGIDDTYVFDAIKTKNPSPAPPASTTRRDHQAQQQANNDHDHPTSTLPTGAADSDSTTPIEKETGHARSRSSPSHADTSPAANESQLQDSSQLPTSTTPRSPPNQAQPAAQPAISITETTNPANETFTADDADAGHSTLALETMSSPAANAAARTASRATSSAAEQRRPTPQDDQDFSSRHSLHLDIPRPDDSGAGGAVLLRHSTSEADQSKSTDNSIDSTGTASAQASLRFGKRPRFLRSRNASQRSSTSSNLDNENDDNESDVTVGLGVDYAIQSGGSIPAYGMGMQRSMSNMLARSISMGSMASGIEDLEPVRGLEPLEPLDEVERPPSGEPPKSLSPIPGHSDDSFTTPKPKKTGALLAPTDTVIARHVRNVEVPESLAREYKTQSGLETPKVGKPLRKVSDFAPAPGTTAKNGRNLTLKEQSSTIERLSKENFDLKLKVMFLSDRLDKLSESGVKEMISENVELKTSLAVIQRDNKVLRKKNKDLEKRWRDRDDEADRPSTARSGYSSDGRTTPGGYDPDAQEREEELYYLRERVEEYVTEIEQLKSENMASQAEKRKLAEVVKAMGDKAGERVGDSLGRQEEADVYKDLLEQETARREQTDDDNRKLRDEIFRLKQEVNIATGGTATTPGGMHHTTNIYNITRKPRPQSPSRSRPVSGLSGDMDQTSSQATTLVDELRRETDQLRHENAELRREVGAQTSMLTSRNREKERLYQEIEDLKLASRRGGPAPSTIDTLLDRSASRAGAHERSQSRGSARTKLTMNMEDPEREDFENRLAEQRDKVNELKIKNQELQHEVDTCMRDFEVALEAKQQAEEDRLGIQQELDNTVNDLMAMQTDRDQALQDASVIEDEFKALQQEAQEEIEALEGEADQKDQEIQRLQVELQDRQENFEALQEEMRKMSDAIIRLEDEQEKKHRRIEQLEAELGEANHEGEELEAKLLESNEKANRLGVQQESSQGEIAFLREEQEADKIRIGDLEAMVAGVEQSLRDERERVKDLNQRLLKERQQHELISSREKEEVQHFVNELNKELTAAKDEVRRLRKNLHSREVEATEWKERLIELENNLREALGDLNGTRSSLLKSIGTLQRELENTVHELNSAKAAMLEKDRIIKQRDGLLESHGLESRKLAELLDKERQGHRNTKNAFDTFQRTHQHVSRTVNNQDGRIMELETARASDKKKIAQLETSFRDQLTERNNLLLILWTRLSSLCGSDWAHNNSLINGRALPSLEAVSTMLPGFSKNLLAAVKMIESLTGSFHARIKSVQNDLWKEYQSLENNLDLRIKKLDRLETIVRNGIVNGDFNSTAKIVQLEAAYRAVKIENATLQRANDAKTRAVSGYFDQPTNGRRGSGVGLDDDAGSPSPYIPTGPIRKTSGIPRSKTTPQLETVSSASSSKSRNSTMTRTVSNNLAPPEFEQQRAGASNGEMASTPGGTNRAGGGSPQPQDNKWMFRLRELEHKLKQEREARNLDRAAARQRIAEGERQKDELVAELIKVRRKGGE</sequence>
<evidence type="ECO:0000256" key="3">
    <source>
        <dbReference type="SAM" id="Coils"/>
    </source>
</evidence>
<evidence type="ECO:0000256" key="4">
    <source>
        <dbReference type="SAM" id="MobiDB-lite"/>
    </source>
</evidence>
<feature type="domain" description="Centrosomin N-terminal motif 1" evidence="5">
    <location>
        <begin position="546"/>
        <end position="617"/>
    </location>
</feature>
<feature type="coiled-coil region" evidence="3">
    <location>
        <begin position="1113"/>
        <end position="1240"/>
    </location>
</feature>
<feature type="compositionally biased region" description="Low complexity" evidence="4">
    <location>
        <begin position="1522"/>
        <end position="1532"/>
    </location>
</feature>
<gene>
    <name evidence="7" type="ORF">PG993_000050</name>
</gene>
<feature type="compositionally biased region" description="Basic and acidic residues" evidence="4">
    <location>
        <begin position="289"/>
        <end position="316"/>
    </location>
</feature>
<feature type="compositionally biased region" description="Basic and acidic residues" evidence="4">
    <location>
        <begin position="866"/>
        <end position="881"/>
    </location>
</feature>
<evidence type="ECO:0000256" key="2">
    <source>
        <dbReference type="ARBA" id="ARBA00022490"/>
    </source>
</evidence>
<feature type="compositionally biased region" description="Polar residues" evidence="4">
    <location>
        <begin position="337"/>
        <end position="352"/>
    </location>
</feature>
<keyword evidence="3" id="KW-0175">Coiled coil</keyword>
<feature type="coiled-coil region" evidence="3">
    <location>
        <begin position="720"/>
        <end position="747"/>
    </location>
</feature>
<feature type="coiled-coil region" evidence="3">
    <location>
        <begin position="1585"/>
        <end position="1630"/>
    </location>
</feature>
<feature type="compositionally biased region" description="Polar residues" evidence="4">
    <location>
        <begin position="238"/>
        <end position="251"/>
    </location>
</feature>
<feature type="compositionally biased region" description="Polar residues" evidence="4">
    <location>
        <begin position="630"/>
        <end position="640"/>
    </location>
</feature>
<evidence type="ECO:0000259" key="6">
    <source>
        <dbReference type="Pfam" id="PF12808"/>
    </source>
</evidence>
<dbReference type="EMBL" id="JAQQWK010000001">
    <property type="protein sequence ID" value="KAK8054823.1"/>
    <property type="molecule type" value="Genomic_DNA"/>
</dbReference>
<dbReference type="InterPro" id="IPR012943">
    <property type="entry name" value="Cnn_1N"/>
</dbReference>
<dbReference type="InterPro" id="IPR024545">
    <property type="entry name" value="Mto1-like_Mto2p-bd"/>
</dbReference>
<feature type="compositionally biased region" description="Basic and acidic residues" evidence="4">
    <location>
        <begin position="618"/>
        <end position="629"/>
    </location>
</feature>
<comment type="subcellular location">
    <subcellularLocation>
        <location evidence="1">Cytoplasm</location>
    </subcellularLocation>
</comment>
<dbReference type="Proteomes" id="UP001444661">
    <property type="component" value="Unassembled WGS sequence"/>
</dbReference>
<feature type="compositionally biased region" description="Polar residues" evidence="4">
    <location>
        <begin position="168"/>
        <end position="183"/>
    </location>
</feature>
<feature type="region of interest" description="Disordered" evidence="4">
    <location>
        <begin position="1"/>
        <end position="389"/>
    </location>
</feature>
<feature type="region of interest" description="Disordered" evidence="4">
    <location>
        <begin position="435"/>
        <end position="484"/>
    </location>
</feature>
<dbReference type="Pfam" id="PF07989">
    <property type="entry name" value="Cnn_1N"/>
    <property type="match status" value="1"/>
</dbReference>
<evidence type="ECO:0000313" key="7">
    <source>
        <dbReference type="EMBL" id="KAK8054823.1"/>
    </source>
</evidence>
<feature type="compositionally biased region" description="Polar residues" evidence="4">
    <location>
        <begin position="1512"/>
        <end position="1521"/>
    </location>
</feature>
<feature type="compositionally biased region" description="Low complexity" evidence="4">
    <location>
        <begin position="365"/>
        <end position="379"/>
    </location>
</feature>
<feature type="compositionally biased region" description="Low complexity" evidence="4">
    <location>
        <begin position="752"/>
        <end position="766"/>
    </location>
</feature>
<feature type="region of interest" description="Disordered" evidence="4">
    <location>
        <begin position="618"/>
        <end position="651"/>
    </location>
</feature>
<feature type="compositionally biased region" description="Polar residues" evidence="4">
    <location>
        <begin position="1533"/>
        <end position="1542"/>
    </location>
</feature>
<feature type="compositionally biased region" description="Polar residues" evidence="4">
    <location>
        <begin position="194"/>
        <end position="223"/>
    </location>
</feature>